<dbReference type="SUPFAM" id="SSF52833">
    <property type="entry name" value="Thioredoxin-like"/>
    <property type="match status" value="1"/>
</dbReference>
<gene>
    <name evidence="3" type="ORF">GCM10007859_28690</name>
</gene>
<dbReference type="InterPro" id="IPR012336">
    <property type="entry name" value="Thioredoxin-like_fold"/>
</dbReference>
<dbReference type="Gene3D" id="3.40.30.10">
    <property type="entry name" value="Glutaredoxin"/>
    <property type="match status" value="1"/>
</dbReference>
<dbReference type="EMBL" id="BSOY01000130">
    <property type="protein sequence ID" value="GLS02830.1"/>
    <property type="molecule type" value="Genomic_DNA"/>
</dbReference>
<name>A0ABQ6BLC9_9CAUL</name>
<dbReference type="Proteomes" id="UP001156921">
    <property type="component" value="Unassembled WGS sequence"/>
</dbReference>
<feature type="signal peptide" evidence="1">
    <location>
        <begin position="1"/>
        <end position="25"/>
    </location>
</feature>
<evidence type="ECO:0000259" key="2">
    <source>
        <dbReference type="Pfam" id="PF13462"/>
    </source>
</evidence>
<dbReference type="InterPro" id="IPR036249">
    <property type="entry name" value="Thioredoxin-like_sf"/>
</dbReference>
<keyword evidence="4" id="KW-1185">Reference proteome</keyword>
<evidence type="ECO:0000313" key="4">
    <source>
        <dbReference type="Proteomes" id="UP001156921"/>
    </source>
</evidence>
<accession>A0ABQ6BLC9</accession>
<evidence type="ECO:0000313" key="3">
    <source>
        <dbReference type="EMBL" id="GLS02830.1"/>
    </source>
</evidence>
<protein>
    <recommendedName>
        <fullName evidence="2">Thioredoxin-like fold domain-containing protein</fullName>
    </recommendedName>
</protein>
<evidence type="ECO:0000256" key="1">
    <source>
        <dbReference type="SAM" id="SignalP"/>
    </source>
</evidence>
<proteinExistence type="predicted"/>
<reference evidence="4" key="1">
    <citation type="journal article" date="2019" name="Int. J. Syst. Evol. Microbiol.">
        <title>The Global Catalogue of Microorganisms (GCM) 10K type strain sequencing project: providing services to taxonomists for standard genome sequencing and annotation.</title>
        <authorList>
            <consortium name="The Broad Institute Genomics Platform"/>
            <consortium name="The Broad Institute Genome Sequencing Center for Infectious Disease"/>
            <person name="Wu L."/>
            <person name="Ma J."/>
        </authorList>
    </citation>
    <scope>NUCLEOTIDE SEQUENCE [LARGE SCALE GENOMIC DNA]</scope>
    <source>
        <strain evidence="4">NBRC 110107</strain>
    </source>
</reference>
<organism evidence="3 4">
    <name type="scientific">Brevundimonas denitrificans</name>
    <dbReference type="NCBI Taxonomy" id="1443434"/>
    <lineage>
        <taxon>Bacteria</taxon>
        <taxon>Pseudomonadati</taxon>
        <taxon>Pseudomonadota</taxon>
        <taxon>Alphaproteobacteria</taxon>
        <taxon>Caulobacterales</taxon>
        <taxon>Caulobacteraceae</taxon>
        <taxon>Brevundimonas</taxon>
    </lineage>
</organism>
<sequence>MLILALALLAPVVAASASGSDSALAQQVLAPVTAADRSIGRADAPVTVVEYASFACNHCADWHMFVYPAFKTRFIDTGQVRLVFRNLPTLPEEMSLPGAALARCAAPERFFDVASALMLGQDAVFRGGTREDWYAPAIAVSGRTKAQLEACAATPATLAAINRDVESANAAGANTTPAFFVNGRRVTDRSLGGLEVAIRAAAAGQ</sequence>
<feature type="chain" id="PRO_5047011152" description="Thioredoxin-like fold domain-containing protein" evidence="1">
    <location>
        <begin position="26"/>
        <end position="205"/>
    </location>
</feature>
<comment type="caution">
    <text evidence="3">The sequence shown here is derived from an EMBL/GenBank/DDBJ whole genome shotgun (WGS) entry which is preliminary data.</text>
</comment>
<dbReference type="Pfam" id="PF13462">
    <property type="entry name" value="Thioredoxin_4"/>
    <property type="match status" value="1"/>
</dbReference>
<feature type="domain" description="Thioredoxin-like fold" evidence="2">
    <location>
        <begin position="35"/>
        <end position="192"/>
    </location>
</feature>
<keyword evidence="1" id="KW-0732">Signal</keyword>